<evidence type="ECO:0000313" key="2">
    <source>
        <dbReference type="Proteomes" id="UP001596203"/>
    </source>
</evidence>
<evidence type="ECO:0008006" key="3">
    <source>
        <dbReference type="Google" id="ProtNLM"/>
    </source>
</evidence>
<sequence length="290" mass="31826">MTLFQHSPDGDVVKRAYQAWDAGDWQRAGELMEAAVRQAPDAPGSGTLWFDAALAYKFLRDWPKAYELGREAAARASRGQQDPAFWNLGIAATVLRDWSTARDCWTGYGVDLPPGEGEILADLGITCVRIDTATGQEVVWAHRLCPTRARVLTVPFDPSRRFGEVVLHDGAPNGERIVQGRRYPVFDEIMLFTASDLATLSVTVTAATADDVEALLEAFPRHDFGAEVLTSGEVLCKCCSEGSLTQERSVEAGEQVVLLAAPEDRATELLDEWRSARPDGRHWTGLHLAT</sequence>
<dbReference type="RefSeq" id="WP_377432189.1">
    <property type="nucleotide sequence ID" value="NZ_JBHSPR010000060.1"/>
</dbReference>
<accession>A0ABW1KLS9</accession>
<keyword evidence="2" id="KW-1185">Reference proteome</keyword>
<dbReference type="InterPro" id="IPR011990">
    <property type="entry name" value="TPR-like_helical_dom_sf"/>
</dbReference>
<organism evidence="1 2">
    <name type="scientific">Plantactinospora solaniradicis</name>
    <dbReference type="NCBI Taxonomy" id="1723736"/>
    <lineage>
        <taxon>Bacteria</taxon>
        <taxon>Bacillati</taxon>
        <taxon>Actinomycetota</taxon>
        <taxon>Actinomycetes</taxon>
        <taxon>Micromonosporales</taxon>
        <taxon>Micromonosporaceae</taxon>
        <taxon>Plantactinospora</taxon>
    </lineage>
</organism>
<comment type="caution">
    <text evidence="1">The sequence shown here is derived from an EMBL/GenBank/DDBJ whole genome shotgun (WGS) entry which is preliminary data.</text>
</comment>
<dbReference type="EMBL" id="JBHSPR010000060">
    <property type="protein sequence ID" value="MFC6022560.1"/>
    <property type="molecule type" value="Genomic_DNA"/>
</dbReference>
<dbReference type="Proteomes" id="UP001596203">
    <property type="component" value="Unassembled WGS sequence"/>
</dbReference>
<dbReference type="SUPFAM" id="SSF48452">
    <property type="entry name" value="TPR-like"/>
    <property type="match status" value="1"/>
</dbReference>
<evidence type="ECO:0000313" key="1">
    <source>
        <dbReference type="EMBL" id="MFC6022560.1"/>
    </source>
</evidence>
<dbReference type="Gene3D" id="1.25.40.10">
    <property type="entry name" value="Tetratricopeptide repeat domain"/>
    <property type="match status" value="1"/>
</dbReference>
<proteinExistence type="predicted"/>
<reference evidence="2" key="1">
    <citation type="journal article" date="2019" name="Int. J. Syst. Evol. Microbiol.">
        <title>The Global Catalogue of Microorganisms (GCM) 10K type strain sequencing project: providing services to taxonomists for standard genome sequencing and annotation.</title>
        <authorList>
            <consortium name="The Broad Institute Genomics Platform"/>
            <consortium name="The Broad Institute Genome Sequencing Center for Infectious Disease"/>
            <person name="Wu L."/>
            <person name="Ma J."/>
        </authorList>
    </citation>
    <scope>NUCLEOTIDE SEQUENCE [LARGE SCALE GENOMIC DNA]</scope>
    <source>
        <strain evidence="2">ZS-35-S2</strain>
    </source>
</reference>
<gene>
    <name evidence="1" type="ORF">ACFP2T_41190</name>
</gene>
<protein>
    <recommendedName>
        <fullName evidence="3">Tetratricopeptide repeat protein</fullName>
    </recommendedName>
</protein>
<name>A0ABW1KLS9_9ACTN</name>